<organism evidence="2 5">
    <name type="scientific">Candidatus Ordinivivax streblomastigis</name>
    <dbReference type="NCBI Taxonomy" id="2540710"/>
    <lineage>
        <taxon>Bacteria</taxon>
        <taxon>Pseudomonadati</taxon>
        <taxon>Bacteroidota</taxon>
        <taxon>Bacteroidia</taxon>
        <taxon>Bacteroidales</taxon>
        <taxon>Candidatus Ordinivivax</taxon>
    </lineage>
</organism>
<dbReference type="AlphaFoldDB" id="A0A5M8NYB1"/>
<keyword evidence="1" id="KW-1133">Transmembrane helix</keyword>
<keyword evidence="1" id="KW-0812">Transmembrane</keyword>
<keyword evidence="1" id="KW-0472">Membrane</keyword>
<gene>
    <name evidence="3" type="ORF">EZS26_000442</name>
    <name evidence="4" type="ORF">EZS26_000525</name>
    <name evidence="2" type="ORF">EZS26_003386</name>
</gene>
<dbReference type="EMBL" id="SNRX01000002">
    <property type="protein sequence ID" value="KAA6303365.1"/>
    <property type="molecule type" value="Genomic_DNA"/>
</dbReference>
<dbReference type="EMBL" id="SNRX01000002">
    <property type="protein sequence ID" value="KAA6303282.1"/>
    <property type="molecule type" value="Genomic_DNA"/>
</dbReference>
<evidence type="ECO:0000313" key="5">
    <source>
        <dbReference type="Proteomes" id="UP000324575"/>
    </source>
</evidence>
<dbReference type="EMBL" id="SNRX01000077">
    <property type="protein sequence ID" value="KAA6300475.1"/>
    <property type="molecule type" value="Genomic_DNA"/>
</dbReference>
<evidence type="ECO:0000313" key="4">
    <source>
        <dbReference type="EMBL" id="KAA6303365.1"/>
    </source>
</evidence>
<evidence type="ECO:0000313" key="3">
    <source>
        <dbReference type="EMBL" id="KAA6303282.1"/>
    </source>
</evidence>
<dbReference type="Proteomes" id="UP000324575">
    <property type="component" value="Unassembled WGS sequence"/>
</dbReference>
<reference evidence="2 5" key="1">
    <citation type="submission" date="2019-03" db="EMBL/GenBank/DDBJ databases">
        <title>Single cell metagenomics reveals metabolic interactions within the superorganism composed of flagellate Streblomastix strix and complex community of Bacteroidetes bacteria on its surface.</title>
        <authorList>
            <person name="Treitli S.C."/>
            <person name="Kolisko M."/>
            <person name="Husnik F."/>
            <person name="Keeling P."/>
            <person name="Hampl V."/>
        </authorList>
    </citation>
    <scope>NUCLEOTIDE SEQUENCE [LARGE SCALE GENOMIC DNA]</scope>
    <source>
        <strain evidence="2">St1</strain>
    </source>
</reference>
<proteinExistence type="predicted"/>
<comment type="caution">
    <text evidence="2">The sequence shown here is derived from an EMBL/GenBank/DDBJ whole genome shotgun (WGS) entry which is preliminary data.</text>
</comment>
<evidence type="ECO:0000256" key="1">
    <source>
        <dbReference type="SAM" id="Phobius"/>
    </source>
</evidence>
<feature type="transmembrane region" description="Helical" evidence="1">
    <location>
        <begin position="62"/>
        <end position="82"/>
    </location>
</feature>
<name>A0A5M8NYB1_9BACT</name>
<accession>A0A5M8NYB1</accession>
<sequence length="161" mass="18450">MNLLFIPSIMNEDWGHLNALLIVLVVLYACVFASVLIDLFFGVKRAKRLKIVRTSYGYRRTITKLTGYFGLMMLLSIADVVASVILKMPYFTVIGAIGIIAVEAKSVFENIKQEDENVQEIPKIWLKLFENKEDIQSIINYLNSNKQEKLCNQEDLETTIR</sequence>
<evidence type="ECO:0000313" key="2">
    <source>
        <dbReference type="EMBL" id="KAA6300475.1"/>
    </source>
</evidence>
<evidence type="ECO:0008006" key="6">
    <source>
        <dbReference type="Google" id="ProtNLM"/>
    </source>
</evidence>
<feature type="transmembrane region" description="Helical" evidence="1">
    <location>
        <begin position="20"/>
        <end position="41"/>
    </location>
</feature>
<protein>
    <recommendedName>
        <fullName evidence="6">Holin</fullName>
    </recommendedName>
</protein>